<dbReference type="InterPro" id="IPR057931">
    <property type="entry name" value="RHH_ERCC6L2"/>
</dbReference>
<dbReference type="InterPro" id="IPR050496">
    <property type="entry name" value="SNF2_RAD54_helicase_repair"/>
</dbReference>
<feature type="compositionally biased region" description="Acidic residues" evidence="6">
    <location>
        <begin position="1119"/>
        <end position="1136"/>
    </location>
</feature>
<evidence type="ECO:0000256" key="1">
    <source>
        <dbReference type="ARBA" id="ARBA00004123"/>
    </source>
</evidence>
<accession>W7I4H0</accession>
<dbReference type="Gene3D" id="3.40.50.300">
    <property type="entry name" value="P-loop containing nucleotide triphosphate hydrolases"/>
    <property type="match status" value="1"/>
</dbReference>
<feature type="domain" description="Helicase ATP-binding" evidence="7">
    <location>
        <begin position="351"/>
        <end position="532"/>
    </location>
</feature>
<feature type="compositionally biased region" description="Basic and acidic residues" evidence="6">
    <location>
        <begin position="166"/>
        <end position="189"/>
    </location>
</feature>
<evidence type="ECO:0000313" key="9">
    <source>
        <dbReference type="EMBL" id="EWC43625.1"/>
    </source>
</evidence>
<reference evidence="9 10" key="1">
    <citation type="submission" date="2013-05" db="EMBL/GenBank/DDBJ databases">
        <title>Drechslerella stenobrocha genome reveals carnivorous origination and mechanical trapping mechanism of predatory fungi.</title>
        <authorList>
            <person name="Liu X."/>
            <person name="Zhang W."/>
            <person name="Liu K."/>
        </authorList>
    </citation>
    <scope>NUCLEOTIDE SEQUENCE [LARGE SCALE GENOMIC DNA]</scope>
    <source>
        <strain evidence="9 10">248</strain>
    </source>
</reference>
<dbReference type="SMART" id="SM00487">
    <property type="entry name" value="DEXDc"/>
    <property type="match status" value="1"/>
</dbReference>
<gene>
    <name evidence="9" type="ORF">DRE_01512</name>
</gene>
<feature type="compositionally biased region" description="Acidic residues" evidence="6">
    <location>
        <begin position="17"/>
        <end position="27"/>
    </location>
</feature>
<evidence type="ECO:0000256" key="6">
    <source>
        <dbReference type="SAM" id="MobiDB-lite"/>
    </source>
</evidence>
<dbReference type="GO" id="GO:0016787">
    <property type="term" value="F:hydrolase activity"/>
    <property type="evidence" value="ECO:0007669"/>
    <property type="project" value="UniProtKB-KW"/>
</dbReference>
<dbReference type="Proteomes" id="UP000024837">
    <property type="component" value="Unassembled WGS sequence"/>
</dbReference>
<keyword evidence="3" id="KW-0378">Hydrolase</keyword>
<comment type="subcellular location">
    <subcellularLocation>
        <location evidence="1">Nucleus</location>
    </subcellularLocation>
</comment>
<evidence type="ECO:0008006" key="11">
    <source>
        <dbReference type="Google" id="ProtNLM"/>
    </source>
</evidence>
<evidence type="ECO:0000256" key="4">
    <source>
        <dbReference type="ARBA" id="ARBA00022840"/>
    </source>
</evidence>
<feature type="compositionally biased region" description="Basic residues" evidence="6">
    <location>
        <begin position="203"/>
        <end position="218"/>
    </location>
</feature>
<feature type="compositionally biased region" description="Basic and acidic residues" evidence="6">
    <location>
        <begin position="105"/>
        <end position="123"/>
    </location>
</feature>
<evidence type="ECO:0000313" key="10">
    <source>
        <dbReference type="Proteomes" id="UP000024837"/>
    </source>
</evidence>
<keyword evidence="10" id="KW-1185">Reference proteome</keyword>
<dbReference type="InterPro" id="IPR049730">
    <property type="entry name" value="SNF2/RAD54-like_C"/>
</dbReference>
<evidence type="ECO:0000256" key="2">
    <source>
        <dbReference type="ARBA" id="ARBA00022741"/>
    </source>
</evidence>
<evidence type="ECO:0000256" key="5">
    <source>
        <dbReference type="ARBA" id="ARBA00023242"/>
    </source>
</evidence>
<dbReference type="Gene3D" id="3.40.50.10810">
    <property type="entry name" value="Tandem AAA-ATPase domain"/>
    <property type="match status" value="1"/>
</dbReference>
<keyword evidence="2" id="KW-0547">Nucleotide-binding</keyword>
<protein>
    <recommendedName>
        <fullName evidence="11">DNA excision repair protein ERCC-6-like 2</fullName>
    </recommendedName>
</protein>
<dbReference type="HOGENOM" id="CLU_000315_4_0_1"/>
<dbReference type="Pfam" id="PF00271">
    <property type="entry name" value="Helicase_C"/>
    <property type="match status" value="1"/>
</dbReference>
<proteinExistence type="predicted"/>
<organism evidence="9 10">
    <name type="scientific">Drechslerella stenobrocha 248</name>
    <dbReference type="NCBI Taxonomy" id="1043628"/>
    <lineage>
        <taxon>Eukaryota</taxon>
        <taxon>Fungi</taxon>
        <taxon>Dikarya</taxon>
        <taxon>Ascomycota</taxon>
        <taxon>Pezizomycotina</taxon>
        <taxon>Orbiliomycetes</taxon>
        <taxon>Orbiliales</taxon>
        <taxon>Orbiliaceae</taxon>
        <taxon>Drechslerella</taxon>
    </lineage>
</organism>
<feature type="compositionally biased region" description="Acidic residues" evidence="6">
    <location>
        <begin position="153"/>
        <end position="165"/>
    </location>
</feature>
<dbReference type="Pfam" id="PF14773">
    <property type="entry name" value="VIGSSK"/>
    <property type="match status" value="1"/>
</dbReference>
<feature type="region of interest" description="Disordered" evidence="6">
    <location>
        <begin position="1100"/>
        <end position="1136"/>
    </location>
</feature>
<dbReference type="InterPro" id="IPR038718">
    <property type="entry name" value="SNF2-like_sf"/>
</dbReference>
<dbReference type="GO" id="GO:0005524">
    <property type="term" value="F:ATP binding"/>
    <property type="evidence" value="ECO:0007669"/>
    <property type="project" value="InterPro"/>
</dbReference>
<dbReference type="InterPro" id="IPR001650">
    <property type="entry name" value="Helicase_C-like"/>
</dbReference>
<evidence type="ECO:0000256" key="3">
    <source>
        <dbReference type="ARBA" id="ARBA00022801"/>
    </source>
</evidence>
<dbReference type="OrthoDB" id="413460at2759"/>
<feature type="compositionally biased region" description="Low complexity" evidence="6">
    <location>
        <begin position="7"/>
        <end position="16"/>
    </location>
</feature>
<evidence type="ECO:0000259" key="8">
    <source>
        <dbReference type="PROSITE" id="PS51194"/>
    </source>
</evidence>
<evidence type="ECO:0000259" key="7">
    <source>
        <dbReference type="PROSITE" id="PS51192"/>
    </source>
</evidence>
<dbReference type="CDD" id="cd18793">
    <property type="entry name" value="SF2_C_SNF"/>
    <property type="match status" value="1"/>
</dbReference>
<dbReference type="PROSITE" id="PS51194">
    <property type="entry name" value="HELICASE_CTER"/>
    <property type="match status" value="1"/>
</dbReference>
<dbReference type="PROSITE" id="PS51192">
    <property type="entry name" value="HELICASE_ATP_BIND_1"/>
    <property type="match status" value="1"/>
</dbReference>
<dbReference type="GO" id="GO:0005634">
    <property type="term" value="C:nucleus"/>
    <property type="evidence" value="ECO:0007669"/>
    <property type="project" value="UniProtKB-SubCell"/>
</dbReference>
<sequence>MSGRRPTAATIASSTDSETDEEDDDDLDITHTVSKQLRGPARRAKAARLHDSEADSGNETDDLDNVKSKSKASVRAKPIPAPLRKDRSVIQISSSPEATPTGRSAPEKKSSHKPDAGRREKAQQRQQKPASLSPRKQRRTTGSPVRIPLQHPDDDEPAHESDDEAESKKNRDETRVRVRIEGGREKVVLTDDEDENPYQRFKESKKRKAAPRGRKPKQKPGTVLSSSATRPRATHSQLRDQAIDRENGFQSDDDQAVDCPLHLLLKKQSLEKDQKEKSKPLEDIYRFPPDFAISDDDDDGLEDLEEKPQFPGASPCREYKDIILDRSRGVIPASIAQWLRDYQVEGVRFMHNAFILNTGVILGDDMGLGKTVQVIAFLTAAFGKTGDARDAKRMRKARAERPDEWYPKALIVCPGTLISNWKRELETWGWWQVYAYHGSKGAKEDALAAAQTGYLEIMITTYDTYRRDQAKINMIEWDAVIADECQKVKERRSGITEAMNVINTLCRIGLTGTAIMNHYGELWNLLNWIRPGELGSYRDWKQDIEDPLKIGQAHGATNAELTRARNTANDLVRNLLPRMFLRRMKSLIAHQLPKKTDRVVFCKLGALQQEVYENYLESDVVNLVKYSTDLCDCGSKKTRGKCCFKKLEDGTTVSQAVFPCITNIKLLCNHLANWIPRDDEPLDKQEKDFEKLQIGLPDIWEKYYRRQHFENVMDPGFCGKWQVLQRLLAFWKENDDNSKVLIFSESKKLLKMLKLLLGNTHYSVCYLDGDMSLDDRTASVETFNTDPSQFAFLISTRAGGVGLNIVSANKVVVFDPSWNPSHDLQAQDRAYRIGQRRDVEVFRLVCAGTIEEMVYARQIYKQQQANIGYEASFERRYFTGVMKDATRRGELFGLKNLFTFHQESVVLQGIVNKTNVAESKTGITILNLPDVDGGGGETFQPGNESTDDDDIINQIQAMVSSQDGVTAAAATGASRGTKLDPIQAILASAGVEYTHENTEVIGTSKLEENISRKAAEANEDPTMRAMTAFQNDMRGDRRFQYGDVPRGVRVRQFNSLRKAFGYGDEENGRFALEVEQWRPETRASALEKFYRSRRRVLAARGEMDGGEAGSEPPSYEVITIDDSDDEMGDDEDEDEQ</sequence>
<dbReference type="InterPro" id="IPR000330">
    <property type="entry name" value="SNF2_N"/>
</dbReference>
<feature type="domain" description="Helicase C-terminal" evidence="8">
    <location>
        <begin position="723"/>
        <end position="879"/>
    </location>
</feature>
<dbReference type="EMBL" id="KI966457">
    <property type="protein sequence ID" value="EWC43625.1"/>
    <property type="molecule type" value="Genomic_DNA"/>
</dbReference>
<dbReference type="SMART" id="SM00490">
    <property type="entry name" value="HELICc"/>
    <property type="match status" value="1"/>
</dbReference>
<feature type="compositionally biased region" description="Acidic residues" evidence="6">
    <location>
        <begin position="54"/>
        <end position="63"/>
    </location>
</feature>
<dbReference type="Pfam" id="PF00176">
    <property type="entry name" value="SNF2-rel_dom"/>
    <property type="match status" value="1"/>
</dbReference>
<dbReference type="Pfam" id="PF25806">
    <property type="entry name" value="RHH_ERCC6L2"/>
    <property type="match status" value="1"/>
</dbReference>
<feature type="compositionally biased region" description="Polar residues" evidence="6">
    <location>
        <begin position="90"/>
        <end position="102"/>
    </location>
</feature>
<dbReference type="InterPro" id="IPR029256">
    <property type="entry name" value="Heliccase-ass-bd"/>
</dbReference>
<dbReference type="PANTHER" id="PTHR45629:SF7">
    <property type="entry name" value="DNA EXCISION REPAIR PROTEIN ERCC-6-RELATED"/>
    <property type="match status" value="1"/>
</dbReference>
<keyword evidence="5" id="KW-0539">Nucleus</keyword>
<name>W7I4H0_9PEZI</name>
<dbReference type="InterPro" id="IPR014001">
    <property type="entry name" value="Helicase_ATP-bd"/>
</dbReference>
<dbReference type="AlphaFoldDB" id="W7I4H0"/>
<dbReference type="FunFam" id="3.40.50.10810:FF:000019">
    <property type="entry name" value="DNA excision repair protein ERCC-6-like 2 isoform X1"/>
    <property type="match status" value="1"/>
</dbReference>
<dbReference type="PANTHER" id="PTHR45629">
    <property type="entry name" value="SNF2/RAD54 FAMILY MEMBER"/>
    <property type="match status" value="1"/>
</dbReference>
<keyword evidence="4" id="KW-0067">ATP-binding</keyword>
<feature type="region of interest" description="Disordered" evidence="6">
    <location>
        <begin position="1"/>
        <end position="240"/>
    </location>
</feature>
<dbReference type="SUPFAM" id="SSF52540">
    <property type="entry name" value="P-loop containing nucleoside triphosphate hydrolases"/>
    <property type="match status" value="2"/>
</dbReference>
<dbReference type="InterPro" id="IPR027417">
    <property type="entry name" value="P-loop_NTPase"/>
</dbReference>